<sequence>MLAYFALAFGILCNGAANIFAKKAAKFFTEAHAGSLKEMVPVLFTNANMFVSLALYGFAFVAYIFSLGRIDLHIAYPTFVSATTILVTISSVVIFGEKVTLLNVFGIALVLGGIFLLTR</sequence>
<protein>
    <recommendedName>
        <fullName evidence="10">EamA domain-containing protein</fullName>
    </recommendedName>
</protein>
<evidence type="ECO:0000256" key="4">
    <source>
        <dbReference type="ARBA" id="ARBA00022989"/>
    </source>
</evidence>
<dbReference type="InterPro" id="IPR045324">
    <property type="entry name" value="Small_multidrug_res"/>
</dbReference>
<dbReference type="EMBL" id="MFKH01000010">
    <property type="protein sequence ID" value="OGG37500.1"/>
    <property type="molecule type" value="Genomic_DNA"/>
</dbReference>
<dbReference type="Gene3D" id="1.10.3730.20">
    <property type="match status" value="1"/>
</dbReference>
<dbReference type="InterPro" id="IPR000390">
    <property type="entry name" value="Small_drug/metabolite_transptr"/>
</dbReference>
<keyword evidence="2" id="KW-1003">Cell membrane</keyword>
<dbReference type="GO" id="GO:0022857">
    <property type="term" value="F:transmembrane transporter activity"/>
    <property type="evidence" value="ECO:0007669"/>
    <property type="project" value="InterPro"/>
</dbReference>
<gene>
    <name evidence="8" type="ORF">A2110_02855</name>
</gene>
<keyword evidence="3 6" id="KW-0812">Transmembrane</keyword>
<keyword evidence="4 7" id="KW-1133">Transmembrane helix</keyword>
<name>A0A1F6BKR4_9BACT</name>
<feature type="transmembrane region" description="Helical" evidence="7">
    <location>
        <begin position="101"/>
        <end position="118"/>
    </location>
</feature>
<comment type="subcellular location">
    <subcellularLocation>
        <location evidence="1 6">Cell membrane</location>
        <topology evidence="1 6">Multi-pass membrane protein</topology>
    </subcellularLocation>
</comment>
<evidence type="ECO:0000256" key="6">
    <source>
        <dbReference type="RuleBase" id="RU003942"/>
    </source>
</evidence>
<dbReference type="Proteomes" id="UP000176273">
    <property type="component" value="Unassembled WGS sequence"/>
</dbReference>
<evidence type="ECO:0000256" key="2">
    <source>
        <dbReference type="ARBA" id="ARBA00022475"/>
    </source>
</evidence>
<comment type="caution">
    <text evidence="8">The sequence shown here is derived from an EMBL/GenBank/DDBJ whole genome shotgun (WGS) entry which is preliminary data.</text>
</comment>
<dbReference type="Pfam" id="PF00893">
    <property type="entry name" value="Multi_Drug_Res"/>
    <property type="match status" value="1"/>
</dbReference>
<dbReference type="PANTHER" id="PTHR30561">
    <property type="entry name" value="SMR FAMILY PROTON-DEPENDENT DRUG EFFLUX TRANSPORTER SUGE"/>
    <property type="match status" value="1"/>
</dbReference>
<dbReference type="SUPFAM" id="SSF103481">
    <property type="entry name" value="Multidrug resistance efflux transporter EmrE"/>
    <property type="match status" value="1"/>
</dbReference>
<dbReference type="PANTHER" id="PTHR30561:SF9">
    <property type="entry name" value="4-AMINO-4-DEOXY-L-ARABINOSE-PHOSPHOUNDECAPRENOL FLIPPASE SUBUNIT ARNF-RELATED"/>
    <property type="match status" value="1"/>
</dbReference>
<reference evidence="8 9" key="1">
    <citation type="journal article" date="2016" name="Nat. Commun.">
        <title>Thousands of microbial genomes shed light on interconnected biogeochemical processes in an aquifer system.</title>
        <authorList>
            <person name="Anantharaman K."/>
            <person name="Brown C.T."/>
            <person name="Hug L.A."/>
            <person name="Sharon I."/>
            <person name="Castelle C.J."/>
            <person name="Probst A.J."/>
            <person name="Thomas B.C."/>
            <person name="Singh A."/>
            <person name="Wilkins M.J."/>
            <person name="Karaoz U."/>
            <person name="Brodie E.L."/>
            <person name="Williams K.H."/>
            <person name="Hubbard S.S."/>
            <person name="Banfield J.F."/>
        </authorList>
    </citation>
    <scope>NUCLEOTIDE SEQUENCE [LARGE SCALE GENOMIC DNA]</scope>
</reference>
<dbReference type="AlphaFoldDB" id="A0A1F6BKR4"/>
<feature type="transmembrane region" description="Helical" evidence="7">
    <location>
        <begin position="45"/>
        <end position="67"/>
    </location>
</feature>
<accession>A0A1F6BKR4</accession>
<evidence type="ECO:0000256" key="5">
    <source>
        <dbReference type="ARBA" id="ARBA00023136"/>
    </source>
</evidence>
<dbReference type="GO" id="GO:0005886">
    <property type="term" value="C:plasma membrane"/>
    <property type="evidence" value="ECO:0007669"/>
    <property type="project" value="UniProtKB-SubCell"/>
</dbReference>
<organism evidence="8 9">
    <name type="scientific">Candidatus Jorgensenbacteria bacterium GWA1_54_12</name>
    <dbReference type="NCBI Taxonomy" id="1798468"/>
    <lineage>
        <taxon>Bacteria</taxon>
        <taxon>Candidatus Joergenseniibacteriota</taxon>
    </lineage>
</organism>
<proteinExistence type="inferred from homology"/>
<keyword evidence="5 7" id="KW-0472">Membrane</keyword>
<dbReference type="STRING" id="1798468.A2110_02855"/>
<evidence type="ECO:0000313" key="9">
    <source>
        <dbReference type="Proteomes" id="UP000176273"/>
    </source>
</evidence>
<evidence type="ECO:0008006" key="10">
    <source>
        <dbReference type="Google" id="ProtNLM"/>
    </source>
</evidence>
<evidence type="ECO:0000256" key="7">
    <source>
        <dbReference type="SAM" id="Phobius"/>
    </source>
</evidence>
<comment type="similarity">
    <text evidence="6">Belongs to the drug/metabolite transporter (DMT) superfamily. Small multidrug resistance (SMR) (TC 2.A.7.1) family.</text>
</comment>
<dbReference type="InterPro" id="IPR037185">
    <property type="entry name" value="EmrE-like"/>
</dbReference>
<evidence type="ECO:0000313" key="8">
    <source>
        <dbReference type="EMBL" id="OGG37500.1"/>
    </source>
</evidence>
<evidence type="ECO:0000256" key="1">
    <source>
        <dbReference type="ARBA" id="ARBA00004651"/>
    </source>
</evidence>
<feature type="transmembrane region" description="Helical" evidence="7">
    <location>
        <begin position="74"/>
        <end position="95"/>
    </location>
</feature>
<evidence type="ECO:0000256" key="3">
    <source>
        <dbReference type="ARBA" id="ARBA00022692"/>
    </source>
</evidence>